<dbReference type="EMBL" id="BCTA01000036">
    <property type="protein sequence ID" value="GAT09921.1"/>
    <property type="molecule type" value="Genomic_DNA"/>
</dbReference>
<evidence type="ECO:0000256" key="6">
    <source>
        <dbReference type="SAM" id="Phobius"/>
    </source>
</evidence>
<protein>
    <submittedName>
        <fullName evidence="7">DNA-damage-inducible protein F dinF</fullName>
    </submittedName>
    <submittedName>
        <fullName evidence="8">MATE family efflux transporter</fullName>
    </submittedName>
</protein>
<evidence type="ECO:0000256" key="4">
    <source>
        <dbReference type="ARBA" id="ARBA00022989"/>
    </source>
</evidence>
<dbReference type="GO" id="GO:0042910">
    <property type="term" value="F:xenobiotic transmembrane transporter activity"/>
    <property type="evidence" value="ECO:0007669"/>
    <property type="project" value="InterPro"/>
</dbReference>
<feature type="transmembrane region" description="Helical" evidence="6">
    <location>
        <begin position="357"/>
        <end position="379"/>
    </location>
</feature>
<feature type="transmembrane region" description="Helical" evidence="6">
    <location>
        <begin position="173"/>
        <end position="193"/>
    </location>
</feature>
<keyword evidence="9" id="KW-1185">Reference proteome</keyword>
<dbReference type="PANTHER" id="PTHR42893">
    <property type="entry name" value="PROTEIN DETOXIFICATION 44, CHLOROPLASTIC-RELATED"/>
    <property type="match status" value="1"/>
</dbReference>
<evidence type="ECO:0000256" key="2">
    <source>
        <dbReference type="ARBA" id="ARBA00010199"/>
    </source>
</evidence>
<dbReference type="InterPro" id="IPR002528">
    <property type="entry name" value="MATE_fam"/>
</dbReference>
<feature type="transmembrane region" description="Helical" evidence="6">
    <location>
        <begin position="319"/>
        <end position="345"/>
    </location>
</feature>
<evidence type="ECO:0000313" key="7">
    <source>
        <dbReference type="EMBL" id="GAT09921.1"/>
    </source>
</evidence>
<evidence type="ECO:0000256" key="3">
    <source>
        <dbReference type="ARBA" id="ARBA00022692"/>
    </source>
</evidence>
<dbReference type="EMBL" id="JACKTI010000035">
    <property type="protein sequence ID" value="MCV7024295.1"/>
    <property type="molecule type" value="Genomic_DNA"/>
</dbReference>
<proteinExistence type="inferred from homology"/>
<sequence length="447" mass="46055">MAEPDPEPSNAPVTGRRIAGLAFPALGVLAAEPIYLLFDLAVVGRLGALALAGLAIGALILTTLSSQMTFLAYGTTARSARFYGAGDRPAAVGEGVQATWLALGLGAVIVAAVQVFAVPLVSALAGSADGGEIADEALSWVRIAILGVPAILVSAAGNGWMRGVQDIVRPLKFVVLGFALSAVLCPLLVYGWLGMPRLGLPGSAVANAVGQWVAAALFCRALLIEKVPLRVHPGVLRAQVVMGRDLVLRTLAFQACFVSAGAVAARFGAAAVAAHQVVLQLWNFLALVLDSLAIAAQSLVGAALGAGQLTHAKSVAWRVTIFSALASAVLSLVFAVGASVIPSVFTDDRSVLDAIGVPWWFMVAQLPVAGIVFALDGVLLGAGDAKFMRNATLASALVGFLPLIWLSLAFGWGLLGIWAGLSTFMVLRLVFVGWRALSGRWLVPGTA</sequence>
<dbReference type="PANTHER" id="PTHR42893:SF46">
    <property type="entry name" value="PROTEIN DETOXIFICATION 44, CHLOROPLASTIC"/>
    <property type="match status" value="1"/>
</dbReference>
<dbReference type="GO" id="GO:0015297">
    <property type="term" value="F:antiporter activity"/>
    <property type="evidence" value="ECO:0007669"/>
    <property type="project" value="InterPro"/>
</dbReference>
<evidence type="ECO:0000313" key="9">
    <source>
        <dbReference type="Proteomes" id="UP000069773"/>
    </source>
</evidence>
<dbReference type="RefSeq" id="WP_067390530.1">
    <property type="nucleotide sequence ID" value="NZ_BCTA01000036.1"/>
</dbReference>
<keyword evidence="3 6" id="KW-0812">Transmembrane</keyword>
<feature type="transmembrane region" description="Helical" evidence="6">
    <location>
        <begin position="98"/>
        <end position="120"/>
    </location>
</feature>
<feature type="transmembrane region" description="Helical" evidence="6">
    <location>
        <begin position="205"/>
        <end position="225"/>
    </location>
</feature>
<reference evidence="8" key="2">
    <citation type="submission" date="2020-07" db="EMBL/GenBank/DDBJ databases">
        <authorList>
            <person name="Pettersson B.M.F."/>
            <person name="Behra P.R.K."/>
            <person name="Ramesh M."/>
            <person name="Das S."/>
            <person name="Dasgupta S."/>
            <person name="Kirsebom L.A."/>
        </authorList>
    </citation>
    <scope>NUCLEOTIDE SEQUENCE</scope>
    <source>
        <strain evidence="8">DSM 44203</strain>
    </source>
</reference>
<evidence type="ECO:0000313" key="10">
    <source>
        <dbReference type="Proteomes" id="UP001207528"/>
    </source>
</evidence>
<feature type="transmembrane region" description="Helical" evidence="6">
    <location>
        <begin position="50"/>
        <end position="73"/>
    </location>
</feature>
<name>A0AAW5SJD6_MYCNV</name>
<dbReference type="NCBIfam" id="TIGR00797">
    <property type="entry name" value="matE"/>
    <property type="match status" value="1"/>
</dbReference>
<dbReference type="CDD" id="cd13136">
    <property type="entry name" value="MATE_DinF_like"/>
    <property type="match status" value="1"/>
</dbReference>
<evidence type="ECO:0000256" key="1">
    <source>
        <dbReference type="ARBA" id="ARBA00004141"/>
    </source>
</evidence>
<dbReference type="GO" id="GO:0005886">
    <property type="term" value="C:plasma membrane"/>
    <property type="evidence" value="ECO:0007669"/>
    <property type="project" value="TreeGrafter"/>
</dbReference>
<gene>
    <name evidence="8" type="ORF">H7I77_13200</name>
    <name evidence="7" type="ORF">RMCN_3054</name>
</gene>
<comment type="caution">
    <text evidence="8">The sequence shown here is derived from an EMBL/GenBank/DDBJ whole genome shotgun (WGS) entry which is preliminary data.</text>
</comment>
<dbReference type="InterPro" id="IPR044644">
    <property type="entry name" value="DinF-like"/>
</dbReference>
<comment type="similarity">
    <text evidence="2">Belongs to the multi antimicrobial extrusion (MATE) (TC 2.A.66.1) family.</text>
</comment>
<accession>A0AAW5SJD6</accession>
<dbReference type="Proteomes" id="UP001207528">
    <property type="component" value="Unassembled WGS sequence"/>
</dbReference>
<evidence type="ECO:0000313" key="8">
    <source>
        <dbReference type="EMBL" id="MCV7024295.1"/>
    </source>
</evidence>
<keyword evidence="4 6" id="KW-1133">Transmembrane helix</keyword>
<feature type="transmembrane region" description="Helical" evidence="6">
    <location>
        <begin position="18"/>
        <end position="38"/>
    </location>
</feature>
<reference evidence="7 9" key="1">
    <citation type="journal article" date="2016" name="Genome Announc.">
        <title>Draft Genome Sequences of Five Rapidly Growing Mycobacterium Species, M. thermoresistibile, M. fortuitum subsp. acetamidolyticum, M. canariasense, M. brisbanense, and M. novocastrense.</title>
        <authorList>
            <person name="Katahira K."/>
            <person name="Ogura Y."/>
            <person name="Gotoh Y."/>
            <person name="Hayashi T."/>
        </authorList>
    </citation>
    <scope>NUCLEOTIDE SEQUENCE [LARGE SCALE GENOMIC DNA]</scope>
    <source>
        <strain evidence="7 9">JCM18114</strain>
    </source>
</reference>
<reference evidence="8" key="3">
    <citation type="journal article" date="2022" name="BMC Genomics">
        <title>Comparative genome analysis of mycobacteria focusing on tRNA and non-coding RNA.</title>
        <authorList>
            <person name="Behra P.R.K."/>
            <person name="Pettersson B.M.F."/>
            <person name="Ramesh M."/>
            <person name="Das S."/>
            <person name="Dasgupta S."/>
            <person name="Kirsebom L.A."/>
        </authorList>
    </citation>
    <scope>NUCLEOTIDE SEQUENCE</scope>
    <source>
        <strain evidence="8">DSM 44203</strain>
    </source>
</reference>
<feature type="transmembrane region" description="Helical" evidence="6">
    <location>
        <begin position="391"/>
        <end position="411"/>
    </location>
</feature>
<dbReference type="Pfam" id="PF01554">
    <property type="entry name" value="MatE"/>
    <property type="match status" value="2"/>
</dbReference>
<keyword evidence="5 6" id="KW-0472">Membrane</keyword>
<feature type="transmembrane region" description="Helical" evidence="6">
    <location>
        <begin position="246"/>
        <end position="269"/>
    </location>
</feature>
<comment type="subcellular location">
    <subcellularLocation>
        <location evidence="1">Membrane</location>
        <topology evidence="1">Multi-pass membrane protein</topology>
    </subcellularLocation>
</comment>
<dbReference type="Proteomes" id="UP000069773">
    <property type="component" value="Unassembled WGS sequence"/>
</dbReference>
<feature type="transmembrane region" description="Helical" evidence="6">
    <location>
        <begin position="281"/>
        <end position="307"/>
    </location>
</feature>
<dbReference type="AlphaFoldDB" id="A0AAW5SJD6"/>
<feature type="transmembrane region" description="Helical" evidence="6">
    <location>
        <begin position="140"/>
        <end position="161"/>
    </location>
</feature>
<evidence type="ECO:0000256" key="5">
    <source>
        <dbReference type="ARBA" id="ARBA00023136"/>
    </source>
</evidence>
<organism evidence="8 10">
    <name type="scientific">Mycolicibacterium novocastrense</name>
    <name type="common">Mycobacterium novocastrense</name>
    <dbReference type="NCBI Taxonomy" id="59813"/>
    <lineage>
        <taxon>Bacteria</taxon>
        <taxon>Bacillati</taxon>
        <taxon>Actinomycetota</taxon>
        <taxon>Actinomycetes</taxon>
        <taxon>Mycobacteriales</taxon>
        <taxon>Mycobacteriaceae</taxon>
        <taxon>Mycolicibacterium</taxon>
    </lineage>
</organism>